<dbReference type="EMBL" id="LR031875">
    <property type="protein sequence ID" value="VDD29116.1"/>
    <property type="molecule type" value="Genomic_DNA"/>
</dbReference>
<name>A0A3P6DRP0_BRAOL</name>
<gene>
    <name evidence="1" type="ORF">BOLC9T54439H</name>
</gene>
<organism evidence="1">
    <name type="scientific">Brassica oleracea</name>
    <name type="common">Wild cabbage</name>
    <dbReference type="NCBI Taxonomy" id="3712"/>
    <lineage>
        <taxon>Eukaryota</taxon>
        <taxon>Viridiplantae</taxon>
        <taxon>Streptophyta</taxon>
        <taxon>Embryophyta</taxon>
        <taxon>Tracheophyta</taxon>
        <taxon>Spermatophyta</taxon>
        <taxon>Magnoliopsida</taxon>
        <taxon>eudicotyledons</taxon>
        <taxon>Gunneridae</taxon>
        <taxon>Pentapetalae</taxon>
        <taxon>rosids</taxon>
        <taxon>malvids</taxon>
        <taxon>Brassicales</taxon>
        <taxon>Brassicaceae</taxon>
        <taxon>Brassiceae</taxon>
        <taxon>Brassica</taxon>
    </lineage>
</organism>
<protein>
    <submittedName>
        <fullName evidence="1">Uncharacterized protein</fullName>
    </submittedName>
</protein>
<sequence length="45" mass="5384">MSCLRIKLFPVKRVWKSLTNKFHKLRRSKTKLQTRYGASASAKRY</sequence>
<reference evidence="1" key="1">
    <citation type="submission" date="2018-11" db="EMBL/GenBank/DDBJ databases">
        <authorList>
            <consortium name="Genoscope - CEA"/>
            <person name="William W."/>
        </authorList>
    </citation>
    <scope>NUCLEOTIDE SEQUENCE</scope>
</reference>
<evidence type="ECO:0000313" key="1">
    <source>
        <dbReference type="EMBL" id="VDD29116.1"/>
    </source>
</evidence>
<proteinExistence type="predicted"/>
<dbReference type="AlphaFoldDB" id="A0A3P6DRP0"/>
<accession>A0A3P6DRP0</accession>